<dbReference type="EMBL" id="BNEA01000015">
    <property type="protein sequence ID" value="GHI54608.1"/>
    <property type="molecule type" value="Genomic_DNA"/>
</dbReference>
<sequence length="66" mass="6942">METEQAKSEGLDVGRALRMPGAADSAFSSSPGKTELKNLVWHLRQALRQAVASAPAGAEATQPPRP</sequence>
<evidence type="ECO:0000313" key="1">
    <source>
        <dbReference type="EMBL" id="GHI54608.1"/>
    </source>
</evidence>
<protein>
    <submittedName>
        <fullName evidence="1">Uncharacterized protein</fullName>
    </submittedName>
</protein>
<reference evidence="2" key="1">
    <citation type="submission" date="2023-07" db="EMBL/GenBank/DDBJ databases">
        <title>Whole genome shotgun sequence of Streptomyces achromogenes subsp. rubradiris NBRC 14000.</title>
        <authorList>
            <person name="Komaki H."/>
            <person name="Tamura T."/>
        </authorList>
    </citation>
    <scope>NUCLEOTIDE SEQUENCE [LARGE SCALE GENOMIC DNA]</scope>
    <source>
        <strain evidence="2">NBRC 14000</strain>
    </source>
</reference>
<comment type="caution">
    <text evidence="1">The sequence shown here is derived from an EMBL/GenBank/DDBJ whole genome shotgun (WGS) entry which is preliminary data.</text>
</comment>
<evidence type="ECO:0000313" key="2">
    <source>
        <dbReference type="Proteomes" id="UP000646738"/>
    </source>
</evidence>
<keyword evidence="2" id="KW-1185">Reference proteome</keyword>
<dbReference type="Proteomes" id="UP000646738">
    <property type="component" value="Unassembled WGS sequence"/>
</dbReference>
<dbReference type="RefSeq" id="WP_189990133.1">
    <property type="nucleotide sequence ID" value="NZ_BNCB01000002.1"/>
</dbReference>
<accession>A0ABQ3RFG9</accession>
<organism evidence="1 2">
    <name type="scientific">Streptomyces rubradiris</name>
    <name type="common">Streptomyces achromogenes subsp. rubradiris</name>
    <dbReference type="NCBI Taxonomy" id="285531"/>
    <lineage>
        <taxon>Bacteria</taxon>
        <taxon>Bacillati</taxon>
        <taxon>Actinomycetota</taxon>
        <taxon>Actinomycetes</taxon>
        <taxon>Kitasatosporales</taxon>
        <taxon>Streptomycetaceae</taxon>
        <taxon>Streptomyces</taxon>
    </lineage>
</organism>
<proteinExistence type="predicted"/>
<gene>
    <name evidence="1" type="ORF">Srubr_44540</name>
</gene>
<name>A0ABQ3RFG9_STRRR</name>